<dbReference type="NCBIfam" id="TIGR01488">
    <property type="entry name" value="HAD-SF-IB"/>
    <property type="match status" value="1"/>
</dbReference>
<dbReference type="Proteomes" id="UP000069697">
    <property type="component" value="Unassembled WGS sequence"/>
</dbReference>
<gene>
    <name evidence="1" type="ORF">PAHA3_3098</name>
</gene>
<dbReference type="InterPro" id="IPR036412">
    <property type="entry name" value="HAD-like_sf"/>
</dbReference>
<dbReference type="Pfam" id="PF12710">
    <property type="entry name" value="HAD"/>
    <property type="match status" value="1"/>
</dbReference>
<proteinExistence type="predicted"/>
<evidence type="ECO:0000313" key="2">
    <source>
        <dbReference type="Proteomes" id="UP000069697"/>
    </source>
</evidence>
<sequence length="210" mass="24828">MKSTKVAIFDIDKTIIRSDSMFQFVHYGVRRYPWQVWRLPVIALHTVLFKAGFMTVEQVKRSYFQEIERMSEKDLEHFFDTRLRTSIFAEASVEMQHRKEAGYHVLLVTASPHAYMKYFKNFPWVDHVIGTELVRHENGYTCRIDGSNCKGEEKVRRIQAYLSEKNMVIDYDQSCSYSDSLSDLPVMQLVSQRYFINKRVPDMEALTWGK</sequence>
<dbReference type="RefSeq" id="WP_082762814.1">
    <property type="nucleotide sequence ID" value="NZ_BCNV01000001.1"/>
</dbReference>
<dbReference type="InterPro" id="IPR006385">
    <property type="entry name" value="HAD_hydro_SerB1"/>
</dbReference>
<evidence type="ECO:0000313" key="1">
    <source>
        <dbReference type="EMBL" id="GAS83020.1"/>
    </source>
</evidence>
<dbReference type="InterPro" id="IPR023214">
    <property type="entry name" value="HAD_sf"/>
</dbReference>
<dbReference type="SUPFAM" id="SSF56784">
    <property type="entry name" value="HAD-like"/>
    <property type="match status" value="1"/>
</dbReference>
<organism evidence="1 2">
    <name type="scientific">Paenibacillus amylolyticus</name>
    <dbReference type="NCBI Taxonomy" id="1451"/>
    <lineage>
        <taxon>Bacteria</taxon>
        <taxon>Bacillati</taxon>
        <taxon>Bacillota</taxon>
        <taxon>Bacilli</taxon>
        <taxon>Bacillales</taxon>
        <taxon>Paenibacillaceae</taxon>
        <taxon>Paenibacillus</taxon>
    </lineage>
</organism>
<dbReference type="EMBL" id="BCNV01000001">
    <property type="protein sequence ID" value="GAS83020.1"/>
    <property type="molecule type" value="Genomic_DNA"/>
</dbReference>
<dbReference type="GO" id="GO:0016787">
    <property type="term" value="F:hydrolase activity"/>
    <property type="evidence" value="ECO:0007669"/>
    <property type="project" value="UniProtKB-KW"/>
</dbReference>
<reference evidence="1 2" key="1">
    <citation type="journal article" date="2016" name="Genome Announc.">
        <title>Draft Genome Sequence of Paenibacillus amylolyticus Heshi-A3, Isolated from Fermented Rice Bran in a Japanese Fermented Seafood Dish.</title>
        <authorList>
            <person name="Akuzawa S."/>
            <person name="Nagaoka J."/>
            <person name="Kanekatsu M."/>
            <person name="Kubota E."/>
            <person name="Ohtake R."/>
            <person name="Suzuki T."/>
            <person name="Kanesaki Y."/>
        </authorList>
    </citation>
    <scope>NUCLEOTIDE SEQUENCE [LARGE SCALE GENOMIC DNA]</scope>
    <source>
        <strain evidence="1 2">Heshi-A3</strain>
    </source>
</reference>
<reference evidence="2" key="2">
    <citation type="submission" date="2016-01" db="EMBL/GenBank/DDBJ databases">
        <title>Draft Genome Sequence of Paenibacillus amylolyticus Heshi-A3 that Was Isolated from Fermented Rice Bran with Aging Salted Mackerel, Which Was Named Heshiko as Traditional Fermented Seafood in Japan.</title>
        <authorList>
            <person name="Akuzawa S."/>
            <person name="Nakagawa J."/>
            <person name="Kanekatsu T."/>
            <person name="Kubota E."/>
            <person name="Ohtake R."/>
            <person name="Suzuki T."/>
            <person name="Kanesaki Y."/>
        </authorList>
    </citation>
    <scope>NUCLEOTIDE SEQUENCE [LARGE SCALE GENOMIC DNA]</scope>
    <source>
        <strain evidence="2">Heshi-A3</strain>
    </source>
</reference>
<dbReference type="AlphaFoldDB" id="A0A100VNB8"/>
<accession>A0A100VNB8</accession>
<name>A0A100VNB8_PAEAM</name>
<keyword evidence="1" id="KW-0378">Hydrolase</keyword>
<dbReference type="Gene3D" id="3.40.50.1000">
    <property type="entry name" value="HAD superfamily/HAD-like"/>
    <property type="match status" value="1"/>
</dbReference>
<protein>
    <submittedName>
        <fullName evidence="1">HAD superfamily hydrolase</fullName>
    </submittedName>
</protein>
<comment type="caution">
    <text evidence="1">The sequence shown here is derived from an EMBL/GenBank/DDBJ whole genome shotgun (WGS) entry which is preliminary data.</text>
</comment>
<dbReference type="NCBIfam" id="TIGR01490">
    <property type="entry name" value="HAD-SF-IB-hyp1"/>
    <property type="match status" value="1"/>
</dbReference>
<dbReference type="Gene3D" id="1.20.1440.100">
    <property type="entry name" value="SG protein - dephosphorylation function"/>
    <property type="match status" value="1"/>
</dbReference>